<feature type="region of interest" description="Disordered" evidence="10">
    <location>
        <begin position="272"/>
        <end position="301"/>
    </location>
</feature>
<dbReference type="SUPFAM" id="SSF48726">
    <property type="entry name" value="Immunoglobulin"/>
    <property type="match status" value="2"/>
</dbReference>
<reference evidence="14" key="2">
    <citation type="submission" date="2025-09" db="UniProtKB">
        <authorList>
            <consortium name="Ensembl"/>
        </authorList>
    </citation>
    <scope>IDENTIFICATION</scope>
</reference>
<keyword evidence="8" id="KW-1015">Disulfide bond</keyword>
<evidence type="ECO:0000256" key="6">
    <source>
        <dbReference type="ARBA" id="ARBA00022989"/>
    </source>
</evidence>
<dbReference type="InterPro" id="IPR013106">
    <property type="entry name" value="Ig_V-set"/>
</dbReference>
<dbReference type="SMART" id="SM00406">
    <property type="entry name" value="IGv"/>
    <property type="match status" value="1"/>
</dbReference>
<feature type="transmembrane region" description="Helical" evidence="11">
    <location>
        <begin position="231"/>
        <end position="253"/>
    </location>
</feature>
<dbReference type="InterPro" id="IPR013783">
    <property type="entry name" value="Ig-like_fold"/>
</dbReference>
<dbReference type="AlphaFoldDB" id="A0A8C6UGS6"/>
<evidence type="ECO:0000256" key="9">
    <source>
        <dbReference type="ARBA" id="ARBA00023319"/>
    </source>
</evidence>
<dbReference type="GO" id="GO:0030277">
    <property type="term" value="P:maintenance of gastrointestinal epithelium"/>
    <property type="evidence" value="ECO:0007669"/>
    <property type="project" value="InterPro"/>
</dbReference>
<dbReference type="GO" id="GO:0005886">
    <property type="term" value="C:plasma membrane"/>
    <property type="evidence" value="ECO:0007669"/>
    <property type="project" value="InterPro"/>
</dbReference>
<feature type="signal peptide" evidence="12">
    <location>
        <begin position="1"/>
        <end position="16"/>
    </location>
</feature>
<keyword evidence="4 12" id="KW-0732">Signal</keyword>
<feature type="chain" id="PRO_5034738233" description="V-set and immunoglobulin domain-containing protein 1" evidence="12">
    <location>
        <begin position="17"/>
        <end position="301"/>
    </location>
</feature>
<dbReference type="InterPro" id="IPR007110">
    <property type="entry name" value="Ig-like_dom"/>
</dbReference>
<evidence type="ECO:0000256" key="12">
    <source>
        <dbReference type="SAM" id="SignalP"/>
    </source>
</evidence>
<dbReference type="InterPro" id="IPR003598">
    <property type="entry name" value="Ig_sub2"/>
</dbReference>
<evidence type="ECO:0000256" key="3">
    <source>
        <dbReference type="ARBA" id="ARBA00022692"/>
    </source>
</evidence>
<evidence type="ECO:0000256" key="5">
    <source>
        <dbReference type="ARBA" id="ARBA00022737"/>
    </source>
</evidence>
<evidence type="ECO:0000256" key="4">
    <source>
        <dbReference type="ARBA" id="ARBA00022729"/>
    </source>
</evidence>
<evidence type="ECO:0000256" key="10">
    <source>
        <dbReference type="SAM" id="MobiDB-lite"/>
    </source>
</evidence>
<dbReference type="Proteomes" id="UP000694523">
    <property type="component" value="Unplaced"/>
</dbReference>
<keyword evidence="9" id="KW-0393">Immunoglobulin domain</keyword>
<proteinExistence type="predicted"/>
<dbReference type="PANTHER" id="PTHR44974:SF1">
    <property type="entry name" value="V-SET AND IMMUNOGLOBULIN DOMAIN-CONTAINING PROTEIN 1"/>
    <property type="match status" value="1"/>
</dbReference>
<accession>A0A8C6UGS6</accession>
<keyword evidence="3 11" id="KW-0812">Transmembrane</keyword>
<dbReference type="SMART" id="SM00408">
    <property type="entry name" value="IGc2"/>
    <property type="match status" value="2"/>
</dbReference>
<organism evidence="14 15">
    <name type="scientific">Neogobius melanostomus</name>
    <name type="common">round goby</name>
    <dbReference type="NCBI Taxonomy" id="47308"/>
    <lineage>
        <taxon>Eukaryota</taxon>
        <taxon>Metazoa</taxon>
        <taxon>Chordata</taxon>
        <taxon>Craniata</taxon>
        <taxon>Vertebrata</taxon>
        <taxon>Euteleostomi</taxon>
        <taxon>Actinopterygii</taxon>
        <taxon>Neopterygii</taxon>
        <taxon>Teleostei</taxon>
        <taxon>Neoteleostei</taxon>
        <taxon>Acanthomorphata</taxon>
        <taxon>Gobiaria</taxon>
        <taxon>Gobiiformes</taxon>
        <taxon>Gobioidei</taxon>
        <taxon>Gobiidae</taxon>
        <taxon>Benthophilinae</taxon>
        <taxon>Neogobiini</taxon>
        <taxon>Neogobius</taxon>
    </lineage>
</organism>
<sequence length="301" mass="32742">MLRFTVFFTLIGCVELITVSTPQRFVNVTTGASVLLQCTFVTSQQTDALNIQWDMISKSSMTPQQLYYYQSGQDVITKAFEGRLQPPQSPATTSNASITISNMRPADTGVYTCAVHNFPDVDGQSEVSIMVTVLEKPSRPYCSIHGDVESGHLVTLTCHSEGGSPPPTYTWIKLDQSKTRRPVLDRVTDTGILQIANISQFEFGEYQCNATNAAGFSTCTVELNAEVGDGVIAGAVIGALLGCVLIALSVWFVTHTVKKRKYKAVTVSESNEMKGRASQVHGDPQAETPVNLHVEEDQPQA</sequence>
<comment type="subcellular location">
    <subcellularLocation>
        <location evidence="1">Membrane</location>
        <topology evidence="1">Single-pass type I membrane protein</topology>
    </subcellularLocation>
</comment>
<evidence type="ECO:0000259" key="13">
    <source>
        <dbReference type="PROSITE" id="PS50835"/>
    </source>
</evidence>
<dbReference type="Ensembl" id="ENSNMLT00000040257.1">
    <property type="protein sequence ID" value="ENSNMLP00000036123.1"/>
    <property type="gene ID" value="ENSNMLG00000022439.1"/>
</dbReference>
<dbReference type="InterPro" id="IPR003599">
    <property type="entry name" value="Ig_sub"/>
</dbReference>
<name>A0A8C6UGS6_9GOBI</name>
<evidence type="ECO:0000256" key="8">
    <source>
        <dbReference type="ARBA" id="ARBA00023157"/>
    </source>
</evidence>
<evidence type="ECO:0000313" key="15">
    <source>
        <dbReference type="Proteomes" id="UP000694523"/>
    </source>
</evidence>
<dbReference type="Pfam" id="PF13927">
    <property type="entry name" value="Ig_3"/>
    <property type="match status" value="1"/>
</dbReference>
<evidence type="ECO:0000256" key="2">
    <source>
        <dbReference type="ARBA" id="ARBA00017514"/>
    </source>
</evidence>
<dbReference type="SMART" id="SM00409">
    <property type="entry name" value="IG"/>
    <property type="match status" value="2"/>
</dbReference>
<keyword evidence="7 11" id="KW-0472">Membrane</keyword>
<dbReference type="InterPro" id="IPR036179">
    <property type="entry name" value="Ig-like_dom_sf"/>
</dbReference>
<protein>
    <recommendedName>
        <fullName evidence="2">V-set and immunoglobulin domain-containing protein 1</fullName>
    </recommendedName>
</protein>
<keyword evidence="6 11" id="KW-1133">Transmembrane helix</keyword>
<dbReference type="GO" id="GO:0003382">
    <property type="term" value="P:epithelial cell morphogenesis"/>
    <property type="evidence" value="ECO:0007669"/>
    <property type="project" value="InterPro"/>
</dbReference>
<feature type="domain" description="Ig-like" evidence="13">
    <location>
        <begin position="140"/>
        <end position="224"/>
    </location>
</feature>
<dbReference type="PANTHER" id="PTHR44974">
    <property type="entry name" value="V-SET AND IMMUNOGLOBULIN DOMAIN-CONTAINING PROTEIN 1"/>
    <property type="match status" value="1"/>
</dbReference>
<evidence type="ECO:0000256" key="1">
    <source>
        <dbReference type="ARBA" id="ARBA00004479"/>
    </source>
</evidence>
<evidence type="ECO:0000313" key="14">
    <source>
        <dbReference type="Ensembl" id="ENSNMLP00000036123.1"/>
    </source>
</evidence>
<reference evidence="14" key="1">
    <citation type="submission" date="2025-08" db="UniProtKB">
        <authorList>
            <consortium name="Ensembl"/>
        </authorList>
    </citation>
    <scope>IDENTIFICATION</scope>
</reference>
<evidence type="ECO:0000256" key="7">
    <source>
        <dbReference type="ARBA" id="ARBA00023136"/>
    </source>
</evidence>
<evidence type="ECO:0000256" key="11">
    <source>
        <dbReference type="SAM" id="Phobius"/>
    </source>
</evidence>
<dbReference type="Pfam" id="PF07686">
    <property type="entry name" value="V-set"/>
    <property type="match status" value="1"/>
</dbReference>
<dbReference type="Gene3D" id="2.60.40.10">
    <property type="entry name" value="Immunoglobulins"/>
    <property type="match status" value="2"/>
</dbReference>
<feature type="domain" description="Ig-like" evidence="13">
    <location>
        <begin position="15"/>
        <end position="132"/>
    </location>
</feature>
<keyword evidence="5" id="KW-0677">Repeat</keyword>
<dbReference type="PROSITE" id="PS50835">
    <property type="entry name" value="IG_LIKE"/>
    <property type="match status" value="2"/>
</dbReference>
<keyword evidence="15" id="KW-1185">Reference proteome</keyword>
<dbReference type="InterPro" id="IPR029861">
    <property type="entry name" value="VSIG1"/>
</dbReference>